<evidence type="ECO:0000313" key="1">
    <source>
        <dbReference type="EMBL" id="OWW21174.1"/>
    </source>
</evidence>
<evidence type="ECO:0000313" key="2">
    <source>
        <dbReference type="Proteomes" id="UP000197535"/>
    </source>
</evidence>
<comment type="caution">
    <text evidence="1">The sequence shown here is derived from an EMBL/GenBank/DDBJ whole genome shotgun (WGS) entry which is preliminary data.</text>
</comment>
<gene>
    <name evidence="1" type="ORF">AYR66_18535</name>
</gene>
<sequence>MVTGFLFYRGGEQTVVCAMHPREMLVTQYLVPEILQGGRAMWVMGSRTAGNDLRLEHEKAVLDLAAGQRFLREKGYRCSVLLGTSGGGPLAAYYIQQAQLPGSKRIATSPAGRRTGLDEANLPLPDGLMLVSSHLGQGPLLLNCIDPSVIDECDPLKTDESLSIFNPRNGFAPPPHSAQYDSTFLERYRSAQRARVLRIDSMALEFIARKAAAKKRLSRDFSTADAALAAHTPVLEVWRTDADPRCFDLSLEPSDRVYGSLWGANPMVSNFGAVGFARLCTPESWLSNWSAFSSNATMEKCAPSVNVPTLMIEYTGDNSVFPSEAQRLFDLIGTPDKTRHRIPGNHQGGPISPGGPNGQEQAGACIRDWLAEKNF</sequence>
<dbReference type="Gene3D" id="3.40.50.1820">
    <property type="entry name" value="alpha/beta hydrolase"/>
    <property type="match status" value="1"/>
</dbReference>
<name>A0A254TEZ5_9BURK</name>
<dbReference type="EMBL" id="LSTO01000001">
    <property type="protein sequence ID" value="OWW21174.1"/>
    <property type="molecule type" value="Genomic_DNA"/>
</dbReference>
<protein>
    <submittedName>
        <fullName evidence="1">Alpha/beta hydrolase</fullName>
    </submittedName>
</protein>
<keyword evidence="1" id="KW-0378">Hydrolase</keyword>
<accession>A0A254TEZ5</accession>
<dbReference type="InterPro" id="IPR029058">
    <property type="entry name" value="AB_hydrolase_fold"/>
</dbReference>
<organism evidence="1 2">
    <name type="scientific">Noviherbaspirillum denitrificans</name>
    <dbReference type="NCBI Taxonomy" id="1968433"/>
    <lineage>
        <taxon>Bacteria</taxon>
        <taxon>Pseudomonadati</taxon>
        <taxon>Pseudomonadota</taxon>
        <taxon>Betaproteobacteria</taxon>
        <taxon>Burkholderiales</taxon>
        <taxon>Oxalobacteraceae</taxon>
        <taxon>Noviherbaspirillum</taxon>
    </lineage>
</organism>
<dbReference type="GO" id="GO:0016787">
    <property type="term" value="F:hydrolase activity"/>
    <property type="evidence" value="ECO:0007669"/>
    <property type="project" value="UniProtKB-KW"/>
</dbReference>
<reference evidence="1 2" key="1">
    <citation type="submission" date="2016-02" db="EMBL/GenBank/DDBJ databases">
        <authorList>
            <person name="Wen L."/>
            <person name="He K."/>
            <person name="Yang H."/>
        </authorList>
    </citation>
    <scope>NUCLEOTIDE SEQUENCE [LARGE SCALE GENOMIC DNA]</scope>
    <source>
        <strain evidence="1 2">TSA40</strain>
    </source>
</reference>
<dbReference type="SUPFAM" id="SSF53474">
    <property type="entry name" value="alpha/beta-Hydrolases"/>
    <property type="match status" value="1"/>
</dbReference>
<dbReference type="AlphaFoldDB" id="A0A254TEZ5"/>
<proteinExistence type="predicted"/>
<dbReference type="Proteomes" id="UP000197535">
    <property type="component" value="Unassembled WGS sequence"/>
</dbReference>
<keyword evidence="2" id="KW-1185">Reference proteome</keyword>